<organism evidence="2 3">
    <name type="scientific">Pseudomonas saxonica</name>
    <dbReference type="NCBI Taxonomy" id="2600598"/>
    <lineage>
        <taxon>Bacteria</taxon>
        <taxon>Pseudomonadati</taxon>
        <taxon>Pseudomonadota</taxon>
        <taxon>Gammaproteobacteria</taxon>
        <taxon>Pseudomonadales</taxon>
        <taxon>Pseudomonadaceae</taxon>
        <taxon>Pseudomonas</taxon>
    </lineage>
</organism>
<feature type="transmembrane region" description="Helical" evidence="1">
    <location>
        <begin position="109"/>
        <end position="130"/>
    </location>
</feature>
<comment type="caution">
    <text evidence="2">The sequence shown here is derived from an EMBL/GenBank/DDBJ whole genome shotgun (WGS) entry which is preliminary data.</text>
</comment>
<dbReference type="AlphaFoldDB" id="A0A5C5PS28"/>
<reference evidence="2 3" key="1">
    <citation type="submission" date="2019-06" db="EMBL/GenBank/DDBJ databases">
        <title>Pseudomonas bimorpha sp. nov. isolated from bovine raw milk and skim milk concentrate.</title>
        <authorList>
            <person name="Hofmann K."/>
            <person name="Huptas C."/>
            <person name="Doll E."/>
            <person name="Scherer S."/>
            <person name="Wenning M."/>
        </authorList>
    </citation>
    <scope>NUCLEOTIDE SEQUENCE [LARGE SCALE GENOMIC DNA]</scope>
    <source>
        <strain evidence="2 3">DSM 108990</strain>
    </source>
</reference>
<dbReference type="EMBL" id="VFIP01000067">
    <property type="protein sequence ID" value="TWR82470.1"/>
    <property type="molecule type" value="Genomic_DNA"/>
</dbReference>
<dbReference type="InterPro" id="IPR038765">
    <property type="entry name" value="Papain-like_cys_pep_sf"/>
</dbReference>
<evidence type="ECO:0000256" key="1">
    <source>
        <dbReference type="SAM" id="Phobius"/>
    </source>
</evidence>
<dbReference type="Gene3D" id="3.90.1720.10">
    <property type="entry name" value="endopeptidase domain like (from Nostoc punctiforme)"/>
    <property type="match status" value="1"/>
</dbReference>
<feature type="transmembrane region" description="Helical" evidence="1">
    <location>
        <begin position="136"/>
        <end position="158"/>
    </location>
</feature>
<name>A0A5C5PS28_9PSED</name>
<evidence type="ECO:0000313" key="3">
    <source>
        <dbReference type="Proteomes" id="UP000317901"/>
    </source>
</evidence>
<protein>
    <submittedName>
        <fullName evidence="2">Uncharacterized protein</fullName>
    </submittedName>
</protein>
<evidence type="ECO:0000313" key="2">
    <source>
        <dbReference type="EMBL" id="TWR82470.1"/>
    </source>
</evidence>
<dbReference type="Proteomes" id="UP000317901">
    <property type="component" value="Unassembled WGS sequence"/>
</dbReference>
<sequence length="233" mass="26390">MGNMELNIMKAGDLLVSSANTLPSWGIRVGTVSCVSHVAMAISSSSVIESAPTGTYPKSLSDFLKDNRRVYLLKRPVKLSPHQDSLLQQSVASIQRDGYNLPRSLTSGFVRFGFGFWLVCFLIVNSTLIFYYDAPWFVLAGYNFLMGLLFLVLYTCAWPERFNRVIDKLHFPKIMKTDVEKHFCSQLVMELDEIIDGGLSKGGIKIHELRPKDVQRRAKNLGYVRRRIKPPII</sequence>
<proteinExistence type="predicted"/>
<gene>
    <name evidence="2" type="ORF">FJD37_22015</name>
</gene>
<keyword evidence="1" id="KW-0812">Transmembrane</keyword>
<keyword evidence="1" id="KW-1133">Transmembrane helix</keyword>
<accession>A0A5C5PS28</accession>
<dbReference type="SUPFAM" id="SSF54001">
    <property type="entry name" value="Cysteine proteinases"/>
    <property type="match status" value="1"/>
</dbReference>
<keyword evidence="1" id="KW-0472">Membrane</keyword>
<dbReference type="RefSeq" id="WP_146427508.1">
    <property type="nucleotide sequence ID" value="NZ_VFIP01000067.1"/>
</dbReference>